<feature type="compositionally biased region" description="Low complexity" evidence="1">
    <location>
        <begin position="110"/>
        <end position="126"/>
    </location>
</feature>
<dbReference type="EMBL" id="CAKOGL010000019">
    <property type="protein sequence ID" value="CAH2098438.1"/>
    <property type="molecule type" value="Genomic_DNA"/>
</dbReference>
<sequence>MRYECNKNSFQFVCSESSASESSLESSSGYGSQGAFAAEEHGHQHLIQHPDVESEIVTLRRDSVTIARENFSISLGSLEEAVRSLDEAVDSPTFATISKKPAVPKKRPVSMSASAWSRRGSASSAGKPPPPVRRSSSISRPQRPPYQSTVQSPPVNTNDTDNLPPPPAFLLQPDDAVPSINVAETVKQLTELKHMPASPGIIRRTVQNQNQTNQNNQNQNYGQTQNQNYGQSQSPTQLSTFQQAKSNFSSTVSLNNSGSLNPIYGTTGNRIMTYVENSMFVRKNSLNSSNSDLYGGNTGGVYGESKGSPHDSTPSTPSYGETNTFSSFGPRVNNESHYGQTGVKLSDKLPAGKCSGIYAQPSVALARRLAARSHSAERRAPEHGGLIASLSAKLAPQLSPRTTRRTISSITTSDSPPKGKGVPGAVQPAFLDKLSATLQRRAPSARGAAVRERINAHAQPDPRVCHTSLMEQIKRGATLRRNKFCNDRSAPKIR</sequence>
<feature type="compositionally biased region" description="Polar residues" evidence="1">
    <location>
        <begin position="235"/>
        <end position="244"/>
    </location>
</feature>
<feature type="region of interest" description="Disordered" evidence="1">
    <location>
        <begin position="212"/>
        <end position="244"/>
    </location>
</feature>
<evidence type="ECO:0000313" key="2">
    <source>
        <dbReference type="EMBL" id="CAH2098438.1"/>
    </source>
</evidence>
<feature type="compositionally biased region" description="Low complexity" evidence="1">
    <location>
        <begin position="399"/>
        <end position="416"/>
    </location>
</feature>
<name>A0AAU9UGZ1_EUPED</name>
<feature type="region of interest" description="Disordered" evidence="1">
    <location>
        <begin position="288"/>
        <end position="333"/>
    </location>
</feature>
<keyword evidence="3" id="KW-1185">Reference proteome</keyword>
<proteinExistence type="predicted"/>
<feature type="region of interest" description="Disordered" evidence="1">
    <location>
        <begin position="99"/>
        <end position="176"/>
    </location>
</feature>
<comment type="caution">
    <text evidence="2">The sequence shown here is derived from an EMBL/GenBank/DDBJ whole genome shotgun (WGS) entry which is preliminary data.</text>
</comment>
<feature type="region of interest" description="Disordered" evidence="1">
    <location>
        <begin position="374"/>
        <end position="424"/>
    </location>
</feature>
<dbReference type="AlphaFoldDB" id="A0AAU9UGZ1"/>
<feature type="compositionally biased region" description="Low complexity" evidence="1">
    <location>
        <begin position="153"/>
        <end position="162"/>
    </location>
</feature>
<gene>
    <name evidence="2" type="ORF">EEDITHA_LOCUS13550</name>
</gene>
<reference evidence="2" key="1">
    <citation type="submission" date="2022-03" db="EMBL/GenBank/DDBJ databases">
        <authorList>
            <person name="Tunstrom K."/>
        </authorList>
    </citation>
    <scope>NUCLEOTIDE SEQUENCE</scope>
</reference>
<protein>
    <recommendedName>
        <fullName evidence="4">WH2 domain-containing protein</fullName>
    </recommendedName>
</protein>
<dbReference type="Proteomes" id="UP001153954">
    <property type="component" value="Unassembled WGS sequence"/>
</dbReference>
<organism evidence="2 3">
    <name type="scientific">Euphydryas editha</name>
    <name type="common">Edith's checkerspot</name>
    <dbReference type="NCBI Taxonomy" id="104508"/>
    <lineage>
        <taxon>Eukaryota</taxon>
        <taxon>Metazoa</taxon>
        <taxon>Ecdysozoa</taxon>
        <taxon>Arthropoda</taxon>
        <taxon>Hexapoda</taxon>
        <taxon>Insecta</taxon>
        <taxon>Pterygota</taxon>
        <taxon>Neoptera</taxon>
        <taxon>Endopterygota</taxon>
        <taxon>Lepidoptera</taxon>
        <taxon>Glossata</taxon>
        <taxon>Ditrysia</taxon>
        <taxon>Papilionoidea</taxon>
        <taxon>Nymphalidae</taxon>
        <taxon>Nymphalinae</taxon>
        <taxon>Euphydryas</taxon>
    </lineage>
</organism>
<feature type="compositionally biased region" description="Low complexity" evidence="1">
    <location>
        <begin position="212"/>
        <end position="234"/>
    </location>
</feature>
<evidence type="ECO:0000256" key="1">
    <source>
        <dbReference type="SAM" id="MobiDB-lite"/>
    </source>
</evidence>
<evidence type="ECO:0008006" key="4">
    <source>
        <dbReference type="Google" id="ProtNLM"/>
    </source>
</evidence>
<feature type="compositionally biased region" description="Polar residues" evidence="1">
    <location>
        <begin position="310"/>
        <end position="333"/>
    </location>
</feature>
<accession>A0AAU9UGZ1</accession>
<evidence type="ECO:0000313" key="3">
    <source>
        <dbReference type="Proteomes" id="UP001153954"/>
    </source>
</evidence>